<feature type="transmembrane region" description="Helical" evidence="2">
    <location>
        <begin position="400"/>
        <end position="419"/>
    </location>
</feature>
<dbReference type="Proteomes" id="UP000470470">
    <property type="component" value="Unassembled WGS sequence"/>
</dbReference>
<feature type="compositionally biased region" description="Polar residues" evidence="1">
    <location>
        <begin position="493"/>
        <end position="504"/>
    </location>
</feature>
<sequence>MTRQPTSFSPLEQYSARQVNRPTGAVALGVTLAVLPIGIALLLYDSSVATRFGFTLVAAVANATLLALAFTAAISGSNVRPIAACAALFGYVSFGVVPVVQVSTGKFGYTRDPSFLLAAAGVILLATLSFTFAYQATYRRRLTKAPMEQRHINSRRLSLVSLLAAAATLIYIVRSGGVAVFFTTRQGLRESGLSMGAALSGDQSTAAIVGAFGTVPAFVCLIAWVRVVRQRPIAQVRLSTISWLATFVAANVVVNNPLTNPRYWVLTILAGVLFCAFPPSPRTFRIAMITGLLLAIFVFPVSDVSRYQRGPSEPSESYTSSLASKDYDQFTMLANTIWWVHLNGFQMGEQLITTAGFAVPRSVWSGKGIDTGVILGESLGSAVGTTNLSAPLPAEGYIDFGVPGVLLLLGFGGFAAARLDLAYDRHCRQGHLTSTLIMTGVLAGYSFILLRGPLLQATGRLAVLCLVVWAISAHGNRPDTVFPTHEPDGRANQPVSLDASKSST</sequence>
<feature type="transmembrane region" description="Helical" evidence="2">
    <location>
        <begin position="431"/>
        <end position="448"/>
    </location>
</feature>
<evidence type="ECO:0008006" key="5">
    <source>
        <dbReference type="Google" id="ProtNLM"/>
    </source>
</evidence>
<feature type="transmembrane region" description="Helical" evidence="2">
    <location>
        <begin position="204"/>
        <end position="224"/>
    </location>
</feature>
<feature type="transmembrane region" description="Helical" evidence="2">
    <location>
        <begin position="25"/>
        <end position="44"/>
    </location>
</feature>
<evidence type="ECO:0000256" key="2">
    <source>
        <dbReference type="SAM" id="Phobius"/>
    </source>
</evidence>
<evidence type="ECO:0000313" key="4">
    <source>
        <dbReference type="Proteomes" id="UP000470470"/>
    </source>
</evidence>
<proteinExistence type="predicted"/>
<keyword evidence="2" id="KW-1133">Transmembrane helix</keyword>
<feature type="transmembrane region" description="Helical" evidence="2">
    <location>
        <begin position="82"/>
        <end position="103"/>
    </location>
</feature>
<keyword evidence="2" id="KW-0472">Membrane</keyword>
<feature type="transmembrane region" description="Helical" evidence="2">
    <location>
        <begin position="236"/>
        <end position="254"/>
    </location>
</feature>
<feature type="transmembrane region" description="Helical" evidence="2">
    <location>
        <begin position="284"/>
        <end position="302"/>
    </location>
</feature>
<dbReference type="EMBL" id="JAAGWK010000019">
    <property type="protein sequence ID" value="NEL55048.1"/>
    <property type="molecule type" value="Genomic_DNA"/>
</dbReference>
<keyword evidence="4" id="KW-1185">Reference proteome</keyword>
<dbReference type="RefSeq" id="WP_152729421.1">
    <property type="nucleotide sequence ID" value="NZ_JAABOZ010000003.1"/>
</dbReference>
<name>A0A7K3WEX1_9ACTN</name>
<dbReference type="AlphaFoldDB" id="A0A7K3WEX1"/>
<protein>
    <recommendedName>
        <fullName evidence="5">Oligosaccharide repeat unit polymerase</fullName>
    </recommendedName>
</protein>
<feature type="transmembrane region" description="Helical" evidence="2">
    <location>
        <begin position="157"/>
        <end position="184"/>
    </location>
</feature>
<organism evidence="3 4">
    <name type="scientific">Goekera deserti</name>
    <dbReference type="NCBI Taxonomy" id="2497753"/>
    <lineage>
        <taxon>Bacteria</taxon>
        <taxon>Bacillati</taxon>
        <taxon>Actinomycetota</taxon>
        <taxon>Actinomycetes</taxon>
        <taxon>Geodermatophilales</taxon>
        <taxon>Geodermatophilaceae</taxon>
        <taxon>Goekera</taxon>
    </lineage>
</organism>
<reference evidence="3 4" key="1">
    <citation type="submission" date="2020-02" db="EMBL/GenBank/DDBJ databases">
        <title>The whole genome sequence of CPCC 205119.</title>
        <authorList>
            <person name="Jiang Z."/>
        </authorList>
    </citation>
    <scope>NUCLEOTIDE SEQUENCE [LARGE SCALE GENOMIC DNA]</scope>
    <source>
        <strain evidence="3 4">CPCC 205119</strain>
    </source>
</reference>
<keyword evidence="2" id="KW-0812">Transmembrane</keyword>
<evidence type="ECO:0000256" key="1">
    <source>
        <dbReference type="SAM" id="MobiDB-lite"/>
    </source>
</evidence>
<feature type="transmembrane region" description="Helical" evidence="2">
    <location>
        <begin position="260"/>
        <end position="277"/>
    </location>
</feature>
<feature type="region of interest" description="Disordered" evidence="1">
    <location>
        <begin position="480"/>
        <end position="504"/>
    </location>
</feature>
<gene>
    <name evidence="3" type="ORF">G1H19_13685</name>
</gene>
<accession>A0A7K3WEX1</accession>
<evidence type="ECO:0000313" key="3">
    <source>
        <dbReference type="EMBL" id="NEL55048.1"/>
    </source>
</evidence>
<comment type="caution">
    <text evidence="3">The sequence shown here is derived from an EMBL/GenBank/DDBJ whole genome shotgun (WGS) entry which is preliminary data.</text>
</comment>
<feature type="transmembrane region" description="Helical" evidence="2">
    <location>
        <begin position="115"/>
        <end position="136"/>
    </location>
</feature>
<feature type="transmembrane region" description="Helical" evidence="2">
    <location>
        <begin position="50"/>
        <end position="70"/>
    </location>
</feature>